<evidence type="ECO:0000256" key="6">
    <source>
        <dbReference type="ARBA" id="ARBA00023277"/>
    </source>
</evidence>
<evidence type="ECO:0000313" key="10">
    <source>
        <dbReference type="Proteomes" id="UP001597351"/>
    </source>
</evidence>
<dbReference type="GO" id="GO:0016301">
    <property type="term" value="F:kinase activity"/>
    <property type="evidence" value="ECO:0007669"/>
    <property type="project" value="UniProtKB-KW"/>
</dbReference>
<dbReference type="InterPro" id="IPR010737">
    <property type="entry name" value="4-carb_acid_sugar_kinase_N"/>
</dbReference>
<dbReference type="Gene3D" id="3.40.980.20">
    <property type="entry name" value="Four-carbon acid sugar kinase, nucleotide binding domain"/>
    <property type="match status" value="1"/>
</dbReference>
<evidence type="ECO:0000259" key="8">
    <source>
        <dbReference type="Pfam" id="PF17042"/>
    </source>
</evidence>
<feature type="domain" description="Four-carbon acid sugar kinase N-terminal" evidence="7">
    <location>
        <begin position="11"/>
        <end position="240"/>
    </location>
</feature>
<dbReference type="Pfam" id="PF07005">
    <property type="entry name" value="SBD_N"/>
    <property type="match status" value="1"/>
</dbReference>
<reference evidence="10" key="1">
    <citation type="journal article" date="2019" name="Int. J. Syst. Evol. Microbiol.">
        <title>The Global Catalogue of Microorganisms (GCM) 10K type strain sequencing project: providing services to taxonomists for standard genome sequencing and annotation.</title>
        <authorList>
            <consortium name="The Broad Institute Genomics Platform"/>
            <consortium name="The Broad Institute Genome Sequencing Center for Infectious Disease"/>
            <person name="Wu L."/>
            <person name="Ma J."/>
        </authorList>
    </citation>
    <scope>NUCLEOTIDE SEQUENCE [LARGE SCALE GENOMIC DNA]</scope>
    <source>
        <strain evidence="10">CGMCC 1.12477</strain>
    </source>
</reference>
<organism evidence="9 10">
    <name type="scientific">Nocardioides aestuarii</name>
    <dbReference type="NCBI Taxonomy" id="252231"/>
    <lineage>
        <taxon>Bacteria</taxon>
        <taxon>Bacillati</taxon>
        <taxon>Actinomycetota</taxon>
        <taxon>Actinomycetes</taxon>
        <taxon>Propionibacteriales</taxon>
        <taxon>Nocardioidaceae</taxon>
        <taxon>Nocardioides</taxon>
    </lineage>
</organism>
<evidence type="ECO:0000256" key="2">
    <source>
        <dbReference type="ARBA" id="ARBA00022679"/>
    </source>
</evidence>
<keyword evidence="4 9" id="KW-0418">Kinase</keyword>
<dbReference type="RefSeq" id="WP_343917264.1">
    <property type="nucleotide sequence ID" value="NZ_BAAAJT010000002.1"/>
</dbReference>
<dbReference type="Pfam" id="PF17042">
    <property type="entry name" value="NBD_C"/>
    <property type="match status" value="1"/>
</dbReference>
<keyword evidence="10" id="KW-1185">Reference proteome</keyword>
<keyword evidence="6" id="KW-0119">Carbohydrate metabolism</keyword>
<keyword evidence="3" id="KW-0547">Nucleotide-binding</keyword>
<evidence type="ECO:0000256" key="4">
    <source>
        <dbReference type="ARBA" id="ARBA00022777"/>
    </source>
</evidence>
<keyword evidence="5" id="KW-0067">ATP-binding</keyword>
<accession>A0ABW4TMB7</accession>
<dbReference type="EC" id="2.7.1.-" evidence="9"/>
<name>A0ABW4TMB7_9ACTN</name>
<dbReference type="InterPro" id="IPR042213">
    <property type="entry name" value="NBD_C_sf"/>
</dbReference>
<dbReference type="EMBL" id="JBHUGD010000003">
    <property type="protein sequence ID" value="MFD1946786.1"/>
    <property type="molecule type" value="Genomic_DNA"/>
</dbReference>
<dbReference type="Proteomes" id="UP001597351">
    <property type="component" value="Unassembled WGS sequence"/>
</dbReference>
<evidence type="ECO:0000256" key="3">
    <source>
        <dbReference type="ARBA" id="ARBA00022741"/>
    </source>
</evidence>
<comment type="caution">
    <text evidence="9">The sequence shown here is derived from an EMBL/GenBank/DDBJ whole genome shotgun (WGS) entry which is preliminary data.</text>
</comment>
<dbReference type="InterPro" id="IPR031475">
    <property type="entry name" value="NBD_C"/>
</dbReference>
<evidence type="ECO:0000256" key="5">
    <source>
        <dbReference type="ARBA" id="ARBA00022840"/>
    </source>
</evidence>
<keyword evidence="2 9" id="KW-0808">Transferase</keyword>
<protein>
    <submittedName>
        <fullName evidence="9">Four-carbon acid sugar kinase family protein</fullName>
        <ecNumber evidence="9">2.7.1.-</ecNumber>
    </submittedName>
</protein>
<comment type="similarity">
    <text evidence="1">Belongs to the four-carbon acid sugar kinase family.</text>
</comment>
<dbReference type="InterPro" id="IPR037051">
    <property type="entry name" value="4-carb_acid_sugar_kinase_N_sf"/>
</dbReference>
<feature type="domain" description="Four-carbon acid sugar kinase nucleotide binding" evidence="8">
    <location>
        <begin position="257"/>
        <end position="412"/>
    </location>
</feature>
<evidence type="ECO:0000259" key="7">
    <source>
        <dbReference type="Pfam" id="PF07005"/>
    </source>
</evidence>
<sequence>MTGQPGARTVLVVADDLTGANATAAGLSRAGLRAVTVADAHHPELVAEFAGRFDAVVVSGDNRHADPVDAAEDVRRALRAGWPAALVTNRIDSTLRGNVGATTEALLDELAGLTGGRVVALCVPAHPEAQRQTVAGVQLLGGRRLEETELARDPRSPVSRSEVAELVAAQTDLPVRPLPLEAVTGPAEALTAALADAAAAPGIVVADALTLDHVERIAAAAALVPDVTWLCVDPGPFTVAMARALGLGGDVDAAPYLAVSGSATDLTRRQLGRVRDSRPVGLVRLVLDGDGRPDADATTTALHGALADAAGGELVLLASALDDDDLLDQEARAEVPAVLARATRRALESERVDGLYLTGGDLAAACLGELAADGLDVADEVVPLAVAGNLVGGPWSGLPVVTKGGLVGDDDTAVACLAFLEQSAQARRRHVPPARTRAH</sequence>
<evidence type="ECO:0000313" key="9">
    <source>
        <dbReference type="EMBL" id="MFD1946786.1"/>
    </source>
</evidence>
<dbReference type="SUPFAM" id="SSF142764">
    <property type="entry name" value="YgbK-like"/>
    <property type="match status" value="1"/>
</dbReference>
<evidence type="ECO:0000256" key="1">
    <source>
        <dbReference type="ARBA" id="ARBA00005715"/>
    </source>
</evidence>
<gene>
    <name evidence="9" type="ORF">ACFSDE_08280</name>
</gene>
<dbReference type="Gene3D" id="3.40.50.10840">
    <property type="entry name" value="Putative sugar-binding, N-terminal domain"/>
    <property type="match status" value="1"/>
</dbReference>
<proteinExistence type="inferred from homology"/>